<organism evidence="1">
    <name type="scientific">Solanum lycopersicum</name>
    <name type="common">Tomato</name>
    <name type="synonym">Lycopersicon esculentum</name>
    <dbReference type="NCBI Taxonomy" id="4081"/>
    <lineage>
        <taxon>Eukaryota</taxon>
        <taxon>Viridiplantae</taxon>
        <taxon>Streptophyta</taxon>
        <taxon>Embryophyta</taxon>
        <taxon>Tracheophyta</taxon>
        <taxon>Spermatophyta</taxon>
        <taxon>Magnoliopsida</taxon>
        <taxon>eudicotyledons</taxon>
        <taxon>Gunneridae</taxon>
        <taxon>Pentapetalae</taxon>
        <taxon>asterids</taxon>
        <taxon>lamiids</taxon>
        <taxon>Solanales</taxon>
        <taxon>Solanaceae</taxon>
        <taxon>Solanoideae</taxon>
        <taxon>Solaneae</taxon>
        <taxon>Solanum</taxon>
        <taxon>Solanum subgen. Lycopersicon</taxon>
    </lineage>
</organism>
<dbReference type="Proteomes" id="UP000004994">
    <property type="component" value="Chromosome 1"/>
</dbReference>
<keyword evidence="2" id="KW-1185">Reference proteome</keyword>
<proteinExistence type="predicted"/>
<evidence type="ECO:0000313" key="2">
    <source>
        <dbReference type="Proteomes" id="UP000004994"/>
    </source>
</evidence>
<dbReference type="Gramene" id="Solyc01g059850.3.1">
    <property type="protein sequence ID" value="Solyc01g059850.3.1"/>
    <property type="gene ID" value="Solyc01g059850.3"/>
</dbReference>
<dbReference type="EnsemblPlants" id="Solyc01g059850.3.1">
    <property type="protein sequence ID" value="Solyc01g059850.3.1"/>
    <property type="gene ID" value="Solyc01g059850.3"/>
</dbReference>
<dbReference type="InParanoid" id="A0A3Q7EYC0"/>
<dbReference type="AlphaFoldDB" id="A0A3Q7EYC0"/>
<protein>
    <submittedName>
        <fullName evidence="1">Uncharacterized protein</fullName>
    </submittedName>
</protein>
<accession>A0A3Q7EYC0</accession>
<sequence length="32" mass="3920">MITRFTFFSVSHNLKKETIKQQYEKVKERTSN</sequence>
<evidence type="ECO:0000313" key="1">
    <source>
        <dbReference type="EnsemblPlants" id="Solyc01g059850.3.1"/>
    </source>
</evidence>
<dbReference type="PaxDb" id="4081-Solyc01g059850.2.1"/>
<reference evidence="1" key="1">
    <citation type="journal article" date="2012" name="Nature">
        <title>The tomato genome sequence provides insights into fleshy fruit evolution.</title>
        <authorList>
            <consortium name="Tomato Genome Consortium"/>
        </authorList>
    </citation>
    <scope>NUCLEOTIDE SEQUENCE [LARGE SCALE GENOMIC DNA]</scope>
    <source>
        <strain evidence="1">cv. Heinz 1706</strain>
    </source>
</reference>
<reference evidence="1" key="2">
    <citation type="submission" date="2019-01" db="UniProtKB">
        <authorList>
            <consortium name="EnsemblPlants"/>
        </authorList>
    </citation>
    <scope>IDENTIFICATION</scope>
    <source>
        <strain evidence="1">cv. Heinz 1706</strain>
    </source>
</reference>
<name>A0A3Q7EYC0_SOLLC</name>